<evidence type="ECO:0000313" key="13">
    <source>
        <dbReference type="Proteomes" id="UP000789508"/>
    </source>
</evidence>
<feature type="compositionally biased region" description="Polar residues" evidence="10">
    <location>
        <begin position="541"/>
        <end position="551"/>
    </location>
</feature>
<feature type="compositionally biased region" description="Low complexity" evidence="10">
    <location>
        <begin position="618"/>
        <end position="644"/>
    </location>
</feature>
<reference evidence="12" key="1">
    <citation type="submission" date="2021-06" db="EMBL/GenBank/DDBJ databases">
        <authorList>
            <person name="Kallberg Y."/>
            <person name="Tangrot J."/>
            <person name="Rosling A."/>
        </authorList>
    </citation>
    <scope>NUCLEOTIDE SEQUENCE</scope>
    <source>
        <strain evidence="12">FL130A</strain>
    </source>
</reference>
<keyword evidence="4" id="KW-0808">Transferase</keyword>
<dbReference type="FunFam" id="1.10.510.10:FF:000499">
    <property type="entry name" value="Serine/threonine-protein kinase KIC1"/>
    <property type="match status" value="1"/>
</dbReference>
<dbReference type="PRINTS" id="PR00109">
    <property type="entry name" value="TYRKINASE"/>
</dbReference>
<evidence type="ECO:0000256" key="9">
    <source>
        <dbReference type="ARBA" id="ARBA00048679"/>
    </source>
</evidence>
<dbReference type="GO" id="GO:0005524">
    <property type="term" value="F:ATP binding"/>
    <property type="evidence" value="ECO:0007669"/>
    <property type="project" value="UniProtKB-KW"/>
</dbReference>
<feature type="compositionally biased region" description="Low complexity" evidence="10">
    <location>
        <begin position="317"/>
        <end position="347"/>
    </location>
</feature>
<feature type="compositionally biased region" description="Polar residues" evidence="10">
    <location>
        <begin position="669"/>
        <end position="689"/>
    </location>
</feature>
<dbReference type="EC" id="2.7.11.1" evidence="2"/>
<accession>A0A9N9BR08</accession>
<evidence type="ECO:0000256" key="1">
    <source>
        <dbReference type="ARBA" id="ARBA00008874"/>
    </source>
</evidence>
<evidence type="ECO:0000256" key="8">
    <source>
        <dbReference type="ARBA" id="ARBA00047899"/>
    </source>
</evidence>
<feature type="compositionally biased region" description="Polar residues" evidence="10">
    <location>
        <begin position="359"/>
        <end position="376"/>
    </location>
</feature>
<dbReference type="PANTHER" id="PTHR48012">
    <property type="entry name" value="STERILE20-LIKE KINASE, ISOFORM B-RELATED"/>
    <property type="match status" value="1"/>
</dbReference>
<dbReference type="Proteomes" id="UP000789508">
    <property type="component" value="Unassembled WGS sequence"/>
</dbReference>
<dbReference type="Gene3D" id="1.10.510.10">
    <property type="entry name" value="Transferase(Phosphotransferase) domain 1"/>
    <property type="match status" value="1"/>
</dbReference>
<proteinExistence type="inferred from homology"/>
<evidence type="ECO:0000313" key="12">
    <source>
        <dbReference type="EMBL" id="CAG8575143.1"/>
    </source>
</evidence>
<feature type="compositionally biased region" description="Polar residues" evidence="10">
    <location>
        <begin position="645"/>
        <end position="657"/>
    </location>
</feature>
<evidence type="ECO:0000256" key="3">
    <source>
        <dbReference type="ARBA" id="ARBA00022527"/>
    </source>
</evidence>
<dbReference type="InterPro" id="IPR008271">
    <property type="entry name" value="Ser/Thr_kinase_AS"/>
</dbReference>
<evidence type="ECO:0000256" key="5">
    <source>
        <dbReference type="ARBA" id="ARBA00022741"/>
    </source>
</evidence>
<dbReference type="InterPro" id="IPR011009">
    <property type="entry name" value="Kinase-like_dom_sf"/>
</dbReference>
<dbReference type="PANTHER" id="PTHR48012:SF21">
    <property type="entry name" value="PH DOMAIN-CONTAINING PROTEIN"/>
    <property type="match status" value="1"/>
</dbReference>
<protein>
    <recommendedName>
        <fullName evidence="2">non-specific serine/threonine protein kinase</fullName>
        <ecNumber evidence="2">2.7.11.1</ecNumber>
    </recommendedName>
</protein>
<dbReference type="GO" id="GO:0004674">
    <property type="term" value="F:protein serine/threonine kinase activity"/>
    <property type="evidence" value="ECO:0007669"/>
    <property type="project" value="UniProtKB-KW"/>
</dbReference>
<feature type="compositionally biased region" description="Polar residues" evidence="10">
    <location>
        <begin position="566"/>
        <end position="575"/>
    </location>
</feature>
<dbReference type="InterPro" id="IPR000719">
    <property type="entry name" value="Prot_kinase_dom"/>
</dbReference>
<dbReference type="SMART" id="SM00220">
    <property type="entry name" value="S_TKc"/>
    <property type="match status" value="1"/>
</dbReference>
<organism evidence="12 13">
    <name type="scientific">Ambispora leptoticha</name>
    <dbReference type="NCBI Taxonomy" id="144679"/>
    <lineage>
        <taxon>Eukaryota</taxon>
        <taxon>Fungi</taxon>
        <taxon>Fungi incertae sedis</taxon>
        <taxon>Mucoromycota</taxon>
        <taxon>Glomeromycotina</taxon>
        <taxon>Glomeromycetes</taxon>
        <taxon>Archaeosporales</taxon>
        <taxon>Ambisporaceae</taxon>
        <taxon>Ambispora</taxon>
    </lineage>
</organism>
<evidence type="ECO:0000256" key="7">
    <source>
        <dbReference type="ARBA" id="ARBA00022840"/>
    </source>
</evidence>
<dbReference type="PROSITE" id="PS00108">
    <property type="entry name" value="PROTEIN_KINASE_ST"/>
    <property type="match status" value="1"/>
</dbReference>
<feature type="compositionally biased region" description="Pro residues" evidence="10">
    <location>
        <begin position="577"/>
        <end position="591"/>
    </location>
</feature>
<evidence type="ECO:0000256" key="10">
    <source>
        <dbReference type="SAM" id="MobiDB-lite"/>
    </source>
</evidence>
<keyword evidence="6" id="KW-0418">Kinase</keyword>
<gene>
    <name evidence="12" type="ORF">ALEPTO_LOCUS6997</name>
</gene>
<evidence type="ECO:0000256" key="6">
    <source>
        <dbReference type="ARBA" id="ARBA00022777"/>
    </source>
</evidence>
<dbReference type="InterPro" id="IPR001245">
    <property type="entry name" value="Ser-Thr/Tyr_kinase_cat_dom"/>
</dbReference>
<dbReference type="AlphaFoldDB" id="A0A9N9BR08"/>
<dbReference type="Pfam" id="PF00069">
    <property type="entry name" value="Pkinase"/>
    <property type="match status" value="1"/>
</dbReference>
<comment type="catalytic activity">
    <reaction evidence="8">
        <text>L-threonyl-[protein] + ATP = O-phospho-L-threonyl-[protein] + ADP + H(+)</text>
        <dbReference type="Rhea" id="RHEA:46608"/>
        <dbReference type="Rhea" id="RHEA-COMP:11060"/>
        <dbReference type="Rhea" id="RHEA-COMP:11605"/>
        <dbReference type="ChEBI" id="CHEBI:15378"/>
        <dbReference type="ChEBI" id="CHEBI:30013"/>
        <dbReference type="ChEBI" id="CHEBI:30616"/>
        <dbReference type="ChEBI" id="CHEBI:61977"/>
        <dbReference type="ChEBI" id="CHEBI:456216"/>
        <dbReference type="EC" id="2.7.11.1"/>
    </reaction>
</comment>
<feature type="region of interest" description="Disordered" evidence="10">
    <location>
        <begin position="472"/>
        <end position="714"/>
    </location>
</feature>
<dbReference type="GO" id="GO:0005737">
    <property type="term" value="C:cytoplasm"/>
    <property type="evidence" value="ECO:0007669"/>
    <property type="project" value="TreeGrafter"/>
</dbReference>
<feature type="compositionally biased region" description="Polar residues" evidence="10">
    <location>
        <begin position="304"/>
        <end position="316"/>
    </location>
</feature>
<evidence type="ECO:0000259" key="11">
    <source>
        <dbReference type="PROSITE" id="PS50011"/>
    </source>
</evidence>
<feature type="compositionally biased region" description="Polar residues" evidence="10">
    <location>
        <begin position="506"/>
        <end position="531"/>
    </location>
</feature>
<dbReference type="InterPro" id="IPR050629">
    <property type="entry name" value="STE20/SPS1-PAK"/>
</dbReference>
<name>A0A9N9BR08_9GLOM</name>
<evidence type="ECO:0000256" key="2">
    <source>
        <dbReference type="ARBA" id="ARBA00012513"/>
    </source>
</evidence>
<feature type="region of interest" description="Disordered" evidence="10">
    <location>
        <begin position="269"/>
        <end position="291"/>
    </location>
</feature>
<feature type="region of interest" description="Disordered" evidence="10">
    <location>
        <begin position="304"/>
        <end position="380"/>
    </location>
</feature>
<keyword evidence="13" id="KW-1185">Reference proteome</keyword>
<comment type="similarity">
    <text evidence="1">Belongs to the protein kinase superfamily. STE Ser/Thr protein kinase family. STE20 subfamily.</text>
</comment>
<feature type="domain" description="Protein kinase" evidence="11">
    <location>
        <begin position="1"/>
        <end position="240"/>
    </location>
</feature>
<comment type="catalytic activity">
    <reaction evidence="9">
        <text>L-seryl-[protein] + ATP = O-phospho-L-seryl-[protein] + ADP + H(+)</text>
        <dbReference type="Rhea" id="RHEA:17989"/>
        <dbReference type="Rhea" id="RHEA-COMP:9863"/>
        <dbReference type="Rhea" id="RHEA-COMP:11604"/>
        <dbReference type="ChEBI" id="CHEBI:15378"/>
        <dbReference type="ChEBI" id="CHEBI:29999"/>
        <dbReference type="ChEBI" id="CHEBI:30616"/>
        <dbReference type="ChEBI" id="CHEBI:83421"/>
        <dbReference type="ChEBI" id="CHEBI:456216"/>
        <dbReference type="EC" id="2.7.11.1"/>
    </reaction>
</comment>
<dbReference type="EMBL" id="CAJVPS010002731">
    <property type="protein sequence ID" value="CAG8575143.1"/>
    <property type="molecule type" value="Genomic_DNA"/>
</dbReference>
<feature type="region of interest" description="Disordered" evidence="10">
    <location>
        <begin position="784"/>
        <end position="809"/>
    </location>
</feature>
<evidence type="ECO:0000256" key="4">
    <source>
        <dbReference type="ARBA" id="ARBA00022679"/>
    </source>
</evidence>
<comment type="caution">
    <text evidence="12">The sequence shown here is derived from an EMBL/GenBank/DDBJ whole genome shotgun (WGS) entry which is preliminary data.</text>
</comment>
<feature type="compositionally biased region" description="Basic and acidic residues" evidence="10">
    <location>
        <begin position="479"/>
        <end position="499"/>
    </location>
</feature>
<dbReference type="SUPFAM" id="SSF56112">
    <property type="entry name" value="Protein kinase-like (PK-like)"/>
    <property type="match status" value="1"/>
</dbReference>
<keyword evidence="7" id="KW-0067">ATP-binding</keyword>
<keyword evidence="5" id="KW-0547">Nucleotide-binding</keyword>
<sequence>MERINNETNEVVAIKVLNLDTEEDDVADIRKELNYLSQLKHSDSQNITRYYASFLHGTKLWIVMEYAAGGSIRELMRAGRIEEKYISVITKEVLQALSYLHKCKIIHRDIKAANILLTAEGKVQLCDFGVAGQLTATSSKRTSFVGTPYWMAPEVITEGATYDTKADIWSLGITVYEIATGNPPFADQSAHKAIQLIPRSPPAQLEGPFSVPIKEFVSRCLNESPEERPTADELMKQKFIKNASKLPNGLLRDLKTRYDTWKQATGYRHSFSDPFGTPSSESDGFDLEDDRQFDDDDAWEFETVRSSTSSFTNHQKSQSNGSISSSSEGSLPPTATAGTGGATMPLLSPVLESSDEQHSTYNDSQQQSRSIGSEISNENDHTILARSRNPSLDYNIEPSPTFTPTISIPPVSEMNSMVSSQLSEDLPPSSSSRSFISSNNININKLREKSSEGSLHKNKSFADVSNLTRSYSFSSGVRNNDEKNNRRDLYIKDLPRPEIKFPPSQPADNNSNNGMGTPISQSYPYSNNGLLSPTVDMGSPRLNNSSRSESGYFSAHKHFTSDSENKNNSNSQDQPHLSPPPSTPISPPPISPSTQRSSPMNARRPTISNASSPPRDISSFNFPSSSSNMVGSDGSSGYQYSSSSPTRSILASVSPTHNRPLPTRHMSFDTPNDSSAPTGTFAITRTPSTGGIKPHQTPSSSSSQSPKRSRSATALTCPAQQIEEDLMPLRAKQHLYHHHQQNDSNSSGIFIGGGLGSNSNLIHGRQRSVSVSSSNIHARPQAKFPITTEEDQSTHLLPPSPSANNNITSTTATHLPYQQPLLISPTRNLFATETTILNAGPEIRPLKMDNYRASKEVCEDLSVATDDLIRWLGLLDAGFVELLNRL</sequence>
<keyword evidence="3" id="KW-0723">Serine/threonine-protein kinase</keyword>
<dbReference type="PROSITE" id="PS50011">
    <property type="entry name" value="PROTEIN_KINASE_DOM"/>
    <property type="match status" value="1"/>
</dbReference>
<dbReference type="OrthoDB" id="248923at2759"/>